<dbReference type="InterPro" id="IPR020396">
    <property type="entry name" value="NADH_UbQ_OxRdtase_CS"/>
</dbReference>
<dbReference type="NCBIfam" id="NF004733">
    <property type="entry name" value="PRK06074.1-5"/>
    <property type="match status" value="1"/>
</dbReference>
<keyword evidence="5 8" id="KW-0520">NAD</keyword>
<dbReference type="Gene3D" id="3.30.460.80">
    <property type="entry name" value="NADH:ubiquinone oxidoreductase, 30kDa subunit"/>
    <property type="match status" value="1"/>
</dbReference>
<comment type="catalytic activity">
    <reaction evidence="7">
        <text>a ubiquinone + NADH + 5 H(+)(in) = a ubiquinol + NAD(+) + 4 H(+)(out)</text>
        <dbReference type="Rhea" id="RHEA:29091"/>
        <dbReference type="Rhea" id="RHEA-COMP:9565"/>
        <dbReference type="Rhea" id="RHEA-COMP:9566"/>
        <dbReference type="ChEBI" id="CHEBI:15378"/>
        <dbReference type="ChEBI" id="CHEBI:16389"/>
        <dbReference type="ChEBI" id="CHEBI:17976"/>
        <dbReference type="ChEBI" id="CHEBI:57540"/>
        <dbReference type="ChEBI" id="CHEBI:57945"/>
        <dbReference type="EC" id="7.1.1.2"/>
    </reaction>
</comment>
<dbReference type="GO" id="GO:0008137">
    <property type="term" value="F:NADH dehydrogenase (ubiquinone) activity"/>
    <property type="evidence" value="ECO:0007669"/>
    <property type="project" value="UniProtKB-EC"/>
</dbReference>
<dbReference type="GO" id="GO:0005739">
    <property type="term" value="C:mitochondrion"/>
    <property type="evidence" value="ECO:0007669"/>
    <property type="project" value="UniProtKB-SubCell"/>
</dbReference>
<comment type="caution">
    <text evidence="10">The sequence shown here is derived from an EMBL/GenBank/DDBJ whole genome shotgun (WGS) entry which is preliminary data.</text>
</comment>
<dbReference type="SUPFAM" id="SSF143243">
    <property type="entry name" value="Nqo5-like"/>
    <property type="match status" value="1"/>
</dbReference>
<dbReference type="GO" id="GO:0016651">
    <property type="term" value="F:oxidoreductase activity, acting on NAD(P)H"/>
    <property type="evidence" value="ECO:0007669"/>
    <property type="project" value="InterPro"/>
</dbReference>
<evidence type="ECO:0000256" key="5">
    <source>
        <dbReference type="ARBA" id="ARBA00023027"/>
    </source>
</evidence>
<evidence type="ECO:0000313" key="10">
    <source>
        <dbReference type="EMBL" id="PJF18796.1"/>
    </source>
</evidence>
<dbReference type="STRING" id="1246581.A0A2H9TM29"/>
<name>A0A2H9TM29_9FUNG</name>
<keyword evidence="6 10" id="KW-0830">Ubiquinone</keyword>
<dbReference type="AlphaFoldDB" id="A0A2H9TM29"/>
<keyword evidence="4 8" id="KW-1278">Translocase</keyword>
<sequence>MSQSAAKAVQYGQYLMQCLPKYIQRTSVYQDELSLHIASSSLIPVMTFLRDHHNARYQQCMELTASDHPTAPQRFHLVYALLSLRHNSRLLVRTTTDETTPVPSLSPVFSSAIWPEREVFDMFGVVFSGHPDLRRILTDYGFEGHPLRKDFPLSGFTEVRYDEEKGRIVSEPLELTQEYRKFEFANPVKLLCIS</sequence>
<keyword evidence="11" id="KW-1185">Reference proteome</keyword>
<proteinExistence type="inferred from homology"/>
<dbReference type="Pfam" id="PF00329">
    <property type="entry name" value="Complex1_30kDa"/>
    <property type="match status" value="1"/>
</dbReference>
<evidence type="ECO:0000259" key="9">
    <source>
        <dbReference type="Pfam" id="PF00329"/>
    </source>
</evidence>
<dbReference type="EMBL" id="MTSL01000101">
    <property type="protein sequence ID" value="PJF18796.1"/>
    <property type="molecule type" value="Genomic_DNA"/>
</dbReference>
<accession>A0A2H9TM29</accession>
<dbReference type="PANTHER" id="PTHR10884">
    <property type="entry name" value="NADH DEHYDROGENASE UBIQUINONE IRON-SULFUR PROTEIN 3"/>
    <property type="match status" value="1"/>
</dbReference>
<dbReference type="InterPro" id="IPR010218">
    <property type="entry name" value="NADH_DH_suC"/>
</dbReference>
<protein>
    <submittedName>
        <fullName evidence="10">NADH-ubiquinone oxidoreductase 30.4 kDa subunit, mitochondrial</fullName>
    </submittedName>
</protein>
<dbReference type="PANTHER" id="PTHR10884:SF14">
    <property type="entry name" value="NADH DEHYDROGENASE [UBIQUINONE] IRON-SULFUR PROTEIN 3, MITOCHONDRIAL"/>
    <property type="match status" value="1"/>
</dbReference>
<keyword evidence="3 8" id="KW-0813">Transport</keyword>
<gene>
    <name evidence="10" type="ORF">PSACC_01402</name>
</gene>
<evidence type="ECO:0000256" key="4">
    <source>
        <dbReference type="ARBA" id="ARBA00022967"/>
    </source>
</evidence>
<feature type="domain" description="NADH:ubiquinone oxidoreductase 30kDa subunit" evidence="9">
    <location>
        <begin position="36"/>
        <end position="156"/>
    </location>
</feature>
<comment type="similarity">
    <text evidence="2 8">Belongs to the complex I 30 kDa subunit family.</text>
</comment>
<evidence type="ECO:0000313" key="11">
    <source>
        <dbReference type="Proteomes" id="UP000240830"/>
    </source>
</evidence>
<evidence type="ECO:0000256" key="1">
    <source>
        <dbReference type="ARBA" id="ARBA00004173"/>
    </source>
</evidence>
<dbReference type="PROSITE" id="PS00542">
    <property type="entry name" value="COMPLEX1_30K"/>
    <property type="match status" value="1"/>
</dbReference>
<dbReference type="NCBIfam" id="TIGR01961">
    <property type="entry name" value="NuoC_fam"/>
    <property type="match status" value="1"/>
</dbReference>
<reference evidence="10 11" key="1">
    <citation type="submission" date="2016-10" db="EMBL/GenBank/DDBJ databases">
        <title>The genome of Paramicrosporidium saccamoebae is the missing link in understanding Cryptomycota and Microsporidia evolution.</title>
        <authorList>
            <person name="Quandt C.A."/>
            <person name="Beaudet D."/>
            <person name="Corsaro D."/>
            <person name="Michel R."/>
            <person name="Corradi N."/>
            <person name="James T."/>
        </authorList>
    </citation>
    <scope>NUCLEOTIDE SEQUENCE [LARGE SCALE GENOMIC DNA]</scope>
    <source>
        <strain evidence="10 11">KSL3</strain>
    </source>
</reference>
<evidence type="ECO:0000256" key="6">
    <source>
        <dbReference type="ARBA" id="ARBA00023075"/>
    </source>
</evidence>
<dbReference type="InterPro" id="IPR037232">
    <property type="entry name" value="NADH_quin_OxRdtase_su_C/D-like"/>
</dbReference>
<dbReference type="HAMAP" id="MF_01357">
    <property type="entry name" value="NDH1_NuoC"/>
    <property type="match status" value="1"/>
</dbReference>
<evidence type="ECO:0000256" key="2">
    <source>
        <dbReference type="ARBA" id="ARBA00007569"/>
    </source>
</evidence>
<dbReference type="GO" id="GO:0016020">
    <property type="term" value="C:membrane"/>
    <property type="evidence" value="ECO:0007669"/>
    <property type="project" value="UniProtKB-ARBA"/>
</dbReference>
<dbReference type="Proteomes" id="UP000240830">
    <property type="component" value="Unassembled WGS sequence"/>
</dbReference>
<dbReference type="FunFam" id="3.30.460.80:FF:000002">
    <property type="entry name" value="NADH dehydrogenase iron-sulfur protein 3, mitochondrial"/>
    <property type="match status" value="1"/>
</dbReference>
<evidence type="ECO:0000256" key="8">
    <source>
        <dbReference type="RuleBase" id="RU003456"/>
    </source>
</evidence>
<dbReference type="InterPro" id="IPR001268">
    <property type="entry name" value="NADH_UbQ_OxRdtase_30kDa_su"/>
</dbReference>
<evidence type="ECO:0000256" key="3">
    <source>
        <dbReference type="ARBA" id="ARBA00022448"/>
    </source>
</evidence>
<dbReference type="OrthoDB" id="37721at2759"/>
<evidence type="ECO:0000256" key="7">
    <source>
        <dbReference type="ARBA" id="ARBA00049551"/>
    </source>
</evidence>
<organism evidence="10 11">
    <name type="scientific">Paramicrosporidium saccamoebae</name>
    <dbReference type="NCBI Taxonomy" id="1246581"/>
    <lineage>
        <taxon>Eukaryota</taxon>
        <taxon>Fungi</taxon>
        <taxon>Fungi incertae sedis</taxon>
        <taxon>Cryptomycota</taxon>
        <taxon>Cryptomycota incertae sedis</taxon>
        <taxon>Paramicrosporidium</taxon>
    </lineage>
</organism>
<comment type="subcellular location">
    <subcellularLocation>
        <location evidence="1">Mitochondrion</location>
    </subcellularLocation>
</comment>